<organism evidence="2 3">
    <name type="scientific">Armillaria novae-zelandiae</name>
    <dbReference type="NCBI Taxonomy" id="153914"/>
    <lineage>
        <taxon>Eukaryota</taxon>
        <taxon>Fungi</taxon>
        <taxon>Dikarya</taxon>
        <taxon>Basidiomycota</taxon>
        <taxon>Agaricomycotina</taxon>
        <taxon>Agaricomycetes</taxon>
        <taxon>Agaricomycetidae</taxon>
        <taxon>Agaricales</taxon>
        <taxon>Marasmiineae</taxon>
        <taxon>Physalacriaceae</taxon>
        <taxon>Armillaria</taxon>
    </lineage>
</organism>
<keyword evidence="3" id="KW-1185">Reference proteome</keyword>
<feature type="domain" description="CxC2-like cysteine cluster KDZ transposase-associated" evidence="1">
    <location>
        <begin position="77"/>
        <end position="114"/>
    </location>
</feature>
<reference evidence="2" key="1">
    <citation type="submission" date="2023-06" db="EMBL/GenBank/DDBJ databases">
        <authorList>
            <consortium name="Lawrence Berkeley National Laboratory"/>
            <person name="Ahrendt S."/>
            <person name="Sahu N."/>
            <person name="Indic B."/>
            <person name="Wong-Bajracharya J."/>
            <person name="Merenyi Z."/>
            <person name="Ke H.-M."/>
            <person name="Monk M."/>
            <person name="Kocsube S."/>
            <person name="Drula E."/>
            <person name="Lipzen A."/>
            <person name="Balint B."/>
            <person name="Henrissat B."/>
            <person name="Andreopoulos B."/>
            <person name="Martin F.M."/>
            <person name="Harder C.B."/>
            <person name="Rigling D."/>
            <person name="Ford K.L."/>
            <person name="Foster G.D."/>
            <person name="Pangilinan J."/>
            <person name="Papanicolaou A."/>
            <person name="Barry K."/>
            <person name="LaButti K."/>
            <person name="Viragh M."/>
            <person name="Koriabine M."/>
            <person name="Yan M."/>
            <person name="Riley R."/>
            <person name="Champramary S."/>
            <person name="Plett K.L."/>
            <person name="Tsai I.J."/>
            <person name="Slot J."/>
            <person name="Sipos G."/>
            <person name="Plett J."/>
            <person name="Nagy L.G."/>
            <person name="Grigoriev I.V."/>
        </authorList>
    </citation>
    <scope>NUCLEOTIDE SEQUENCE</scope>
    <source>
        <strain evidence="2">ICMP 16352</strain>
    </source>
</reference>
<accession>A0AA39PLI1</accession>
<dbReference type="Proteomes" id="UP001175227">
    <property type="component" value="Unassembled WGS sequence"/>
</dbReference>
<evidence type="ECO:0000313" key="2">
    <source>
        <dbReference type="EMBL" id="KAK0486528.1"/>
    </source>
</evidence>
<evidence type="ECO:0000313" key="3">
    <source>
        <dbReference type="Proteomes" id="UP001175227"/>
    </source>
</evidence>
<proteinExistence type="predicted"/>
<sequence>WTSQHEQFLEEVLCLEAPGPQVSGNCHRCNVEVATYRCVSCFDGRLLCQSCIVGEHHSTPLHKVEEWTGLYFRKTTLAVLGMVMQLGHRLGNKCILPAVTKSFVVIDIDGVHMV</sequence>
<feature type="non-terminal residue" evidence="2">
    <location>
        <position position="114"/>
    </location>
</feature>
<name>A0AA39PLI1_9AGAR</name>
<protein>
    <recommendedName>
        <fullName evidence="1">CxC2-like cysteine cluster KDZ transposase-associated domain-containing protein</fullName>
    </recommendedName>
</protein>
<gene>
    <name evidence="2" type="ORF">IW261DRAFT_1321243</name>
</gene>
<dbReference type="AlphaFoldDB" id="A0AA39PLI1"/>
<dbReference type="Pfam" id="PF18803">
    <property type="entry name" value="CxC2"/>
    <property type="match status" value="1"/>
</dbReference>
<comment type="caution">
    <text evidence="2">The sequence shown here is derived from an EMBL/GenBank/DDBJ whole genome shotgun (WGS) entry which is preliminary data.</text>
</comment>
<evidence type="ECO:0000259" key="1">
    <source>
        <dbReference type="Pfam" id="PF18803"/>
    </source>
</evidence>
<feature type="non-terminal residue" evidence="2">
    <location>
        <position position="1"/>
    </location>
</feature>
<dbReference type="InterPro" id="IPR041457">
    <property type="entry name" value="CxC2_KDZ-assoc"/>
</dbReference>
<dbReference type="EMBL" id="JAUEPR010000004">
    <property type="protein sequence ID" value="KAK0486528.1"/>
    <property type="molecule type" value="Genomic_DNA"/>
</dbReference>